<evidence type="ECO:0000256" key="1">
    <source>
        <dbReference type="ARBA" id="ARBA00004167"/>
    </source>
</evidence>
<dbReference type="Gene3D" id="3.30.479.30">
    <property type="entry name" value="Band 7 domain"/>
    <property type="match status" value="1"/>
</dbReference>
<comment type="similarity">
    <text evidence="2">Belongs to the band 7/mec-2 family.</text>
</comment>
<dbReference type="AlphaFoldDB" id="A0A6S6TK52"/>
<proteinExistence type="inferred from homology"/>
<comment type="subcellular location">
    <subcellularLocation>
        <location evidence="1">Membrane</location>
        <topology evidence="1">Single-pass membrane protein</topology>
    </subcellularLocation>
</comment>
<evidence type="ECO:0000256" key="2">
    <source>
        <dbReference type="ARBA" id="ARBA00008164"/>
    </source>
</evidence>
<dbReference type="CDD" id="cd08829">
    <property type="entry name" value="SPFH_paraslipin"/>
    <property type="match status" value="1"/>
</dbReference>
<name>A0A6S6TK52_9GAMM</name>
<dbReference type="PANTHER" id="PTHR43327">
    <property type="entry name" value="STOMATIN-LIKE PROTEIN 2, MITOCHONDRIAL"/>
    <property type="match status" value="1"/>
</dbReference>
<dbReference type="InterPro" id="IPR001972">
    <property type="entry name" value="Stomatin_HflK_fam"/>
</dbReference>
<sequence length="308" mass="33672">MDNLIFLIVAAVFLILILWNVVRIVPQNTAYIVERLGKYSKTLEAGFHLLIPFIDKVTYKHSLKEFAVDVPAQQAITKDNVALGVDGVLYMRIMDPKAASYGIENLVFAITQLAQTTMRAEIGKLSLDQTFESRENVNATVTHAIDEASAVWGTKVLRYEVKDISPPTSILDEMEKQMAAERERRVAVTTSEGYRQAQINQAEGDQQATVLRARGEADAVEIEAAARAKAISVIADALSREGGTTAIAQQLSEQYIAAFKELAREGTVALIPSDGSDVTSVVSKAFTAFDTLKNQVDTVQQNNPPVGK</sequence>
<dbReference type="GO" id="GO:0005886">
    <property type="term" value="C:plasma membrane"/>
    <property type="evidence" value="ECO:0007669"/>
    <property type="project" value="UniProtKB-ARBA"/>
</dbReference>
<reference evidence="4" key="1">
    <citation type="submission" date="2020-01" db="EMBL/GenBank/DDBJ databases">
        <authorList>
            <person name="Meier V. D."/>
            <person name="Meier V D."/>
        </authorList>
    </citation>
    <scope>NUCLEOTIDE SEQUENCE</scope>
    <source>
        <strain evidence="4">HLG_WM_MAG_09</strain>
    </source>
</reference>
<dbReference type="InterPro" id="IPR032435">
    <property type="entry name" value="STML2-like_C"/>
</dbReference>
<dbReference type="GO" id="GO:0098552">
    <property type="term" value="C:side of membrane"/>
    <property type="evidence" value="ECO:0007669"/>
    <property type="project" value="UniProtKB-ARBA"/>
</dbReference>
<dbReference type="InterPro" id="IPR036013">
    <property type="entry name" value="Band_7/SPFH_dom_sf"/>
</dbReference>
<dbReference type="InterPro" id="IPR050710">
    <property type="entry name" value="Band7/mec-2_domain"/>
</dbReference>
<evidence type="ECO:0000259" key="3">
    <source>
        <dbReference type="SMART" id="SM00244"/>
    </source>
</evidence>
<feature type="domain" description="Band 7" evidence="3">
    <location>
        <begin position="20"/>
        <end position="178"/>
    </location>
</feature>
<keyword evidence="4" id="KW-0645">Protease</keyword>
<dbReference type="PANTHER" id="PTHR43327:SF10">
    <property type="entry name" value="STOMATIN-LIKE PROTEIN 2, MITOCHONDRIAL"/>
    <property type="match status" value="1"/>
</dbReference>
<accession>A0A6S6TK52</accession>
<protein>
    <submittedName>
        <fullName evidence="4">Stomatin/prohibitin-family membrane protease subunit YbbK</fullName>
    </submittedName>
</protein>
<dbReference type="InterPro" id="IPR001107">
    <property type="entry name" value="Band_7"/>
</dbReference>
<dbReference type="SUPFAM" id="SSF117892">
    <property type="entry name" value="Band 7/SPFH domain"/>
    <property type="match status" value="1"/>
</dbReference>
<dbReference type="Pfam" id="PF01145">
    <property type="entry name" value="Band_7"/>
    <property type="match status" value="1"/>
</dbReference>
<dbReference type="EMBL" id="CACVAT010000330">
    <property type="protein sequence ID" value="CAA6819665.1"/>
    <property type="molecule type" value="Genomic_DNA"/>
</dbReference>
<keyword evidence="4" id="KW-0378">Hydrolase</keyword>
<dbReference type="GO" id="GO:0008233">
    <property type="term" value="F:peptidase activity"/>
    <property type="evidence" value="ECO:0007669"/>
    <property type="project" value="UniProtKB-KW"/>
</dbReference>
<organism evidence="4">
    <name type="scientific">uncultured Thiotrichaceae bacterium</name>
    <dbReference type="NCBI Taxonomy" id="298394"/>
    <lineage>
        <taxon>Bacteria</taxon>
        <taxon>Pseudomonadati</taxon>
        <taxon>Pseudomonadota</taxon>
        <taxon>Gammaproteobacteria</taxon>
        <taxon>Thiotrichales</taxon>
        <taxon>Thiotrichaceae</taxon>
        <taxon>environmental samples</taxon>
    </lineage>
</organism>
<dbReference type="FunFam" id="3.30.479.30:FF:000004">
    <property type="entry name" value="Putative membrane protease family, stomatin"/>
    <property type="match status" value="1"/>
</dbReference>
<dbReference type="SMART" id="SM00244">
    <property type="entry name" value="PHB"/>
    <property type="match status" value="1"/>
</dbReference>
<evidence type="ECO:0000313" key="4">
    <source>
        <dbReference type="EMBL" id="CAA6819665.1"/>
    </source>
</evidence>
<dbReference type="GO" id="GO:0006508">
    <property type="term" value="P:proteolysis"/>
    <property type="evidence" value="ECO:0007669"/>
    <property type="project" value="UniProtKB-KW"/>
</dbReference>
<dbReference type="Pfam" id="PF16200">
    <property type="entry name" value="Band_7_C"/>
    <property type="match status" value="1"/>
</dbReference>
<gene>
    <name evidence="4" type="ORF">HELGO_WM15345</name>
</gene>
<dbReference type="PRINTS" id="PR00721">
    <property type="entry name" value="STOMATIN"/>
</dbReference>